<keyword evidence="5" id="KW-0136">Cellulose degradation</keyword>
<dbReference type="InterPro" id="IPR001360">
    <property type="entry name" value="Glyco_hydro_1"/>
</dbReference>
<name>A0ABU2J7H8_9ACTN</name>
<dbReference type="RefSeq" id="WP_311421825.1">
    <property type="nucleotide sequence ID" value="NZ_JAVREH010000004.1"/>
</dbReference>
<comment type="catalytic activity">
    <reaction evidence="1 9">
        <text>Hydrolysis of terminal, non-reducing beta-D-glucosyl residues with release of beta-D-glucose.</text>
        <dbReference type="EC" id="3.2.1.21"/>
    </reaction>
</comment>
<keyword evidence="6" id="KW-0119">Carbohydrate metabolism</keyword>
<keyword evidence="7 9" id="KW-0326">Glycosidase</keyword>
<sequence>MTDLSSLPADFVWGVATSAYQIEGSVRADGRGSSIWDDFCRTPEAIDGGDTGEVACDSYRRWPEDLELLTSVGANSYRFSVAWPRVQPTGSGAVNAAGLDYYDRLVDDLLAAGITPFTTLYHWDLPSALQRRGGWVARDTAYRFAEYAGIVAGRLGDRVTDWVTLNEPLCSAWIGHLEGRMAPGIRDLHSAVHASYHLLLGHGLATDAIRHAAASTPSVGIVNNLSPCEPAGDSTEDIVAATRADGHTNRWWLDPLHGKGFPADMVQLYGIELPERTGDLQTIAAPLDFLGLNYYMRMVVRADPTVATLGYRQVPVAGAVTTALDWEVHPQGLEELLLRLTKDYDAPALYVTENGSAWTDEPDADGYVADTERTDYLLSHLAAMNSAAAQGAPVKGYFAWSLLDNFEWAYGYWPRFGLAYVDFRTQRRTLKLSGQTYAELIRTGQAAAPIT</sequence>
<dbReference type="EMBL" id="JAVREH010000004">
    <property type="protein sequence ID" value="MDT0260668.1"/>
    <property type="molecule type" value="Genomic_DNA"/>
</dbReference>
<dbReference type="Pfam" id="PF00232">
    <property type="entry name" value="Glyco_hydro_1"/>
    <property type="match status" value="1"/>
</dbReference>
<gene>
    <name evidence="10" type="ORF">RM423_04600</name>
</gene>
<dbReference type="PANTHER" id="PTHR10353:SF36">
    <property type="entry name" value="LP05116P"/>
    <property type="match status" value="1"/>
</dbReference>
<comment type="similarity">
    <text evidence="2 9">Belongs to the glycosyl hydrolase 1 family.</text>
</comment>
<protein>
    <recommendedName>
        <fullName evidence="3 9">Beta-glucosidase</fullName>
        <ecNumber evidence="3 9">3.2.1.21</ecNumber>
    </recommendedName>
</protein>
<dbReference type="PRINTS" id="PR00131">
    <property type="entry name" value="GLHYDRLASE1"/>
</dbReference>
<evidence type="ECO:0000256" key="1">
    <source>
        <dbReference type="ARBA" id="ARBA00000448"/>
    </source>
</evidence>
<dbReference type="GO" id="GO:0008422">
    <property type="term" value="F:beta-glucosidase activity"/>
    <property type="evidence" value="ECO:0007669"/>
    <property type="project" value="UniProtKB-EC"/>
</dbReference>
<evidence type="ECO:0000313" key="10">
    <source>
        <dbReference type="EMBL" id="MDT0260668.1"/>
    </source>
</evidence>
<dbReference type="InterPro" id="IPR017736">
    <property type="entry name" value="Glyco_hydro_1_beta-glucosidase"/>
</dbReference>
<evidence type="ECO:0000256" key="8">
    <source>
        <dbReference type="ARBA" id="ARBA00023326"/>
    </source>
</evidence>
<evidence type="ECO:0000256" key="4">
    <source>
        <dbReference type="ARBA" id="ARBA00022801"/>
    </source>
</evidence>
<keyword evidence="8" id="KW-0624">Polysaccharide degradation</keyword>
<dbReference type="SUPFAM" id="SSF51445">
    <property type="entry name" value="(Trans)glycosidases"/>
    <property type="match status" value="1"/>
</dbReference>
<keyword evidence="11" id="KW-1185">Reference proteome</keyword>
<evidence type="ECO:0000256" key="5">
    <source>
        <dbReference type="ARBA" id="ARBA00023001"/>
    </source>
</evidence>
<dbReference type="NCBIfam" id="TIGR03356">
    <property type="entry name" value="BGL"/>
    <property type="match status" value="1"/>
</dbReference>
<dbReference type="Proteomes" id="UP001183176">
    <property type="component" value="Unassembled WGS sequence"/>
</dbReference>
<evidence type="ECO:0000256" key="3">
    <source>
        <dbReference type="ARBA" id="ARBA00012744"/>
    </source>
</evidence>
<accession>A0ABU2J7H8</accession>
<evidence type="ECO:0000256" key="7">
    <source>
        <dbReference type="ARBA" id="ARBA00023295"/>
    </source>
</evidence>
<reference evidence="11" key="1">
    <citation type="submission" date="2023-07" db="EMBL/GenBank/DDBJ databases">
        <title>30 novel species of actinomycetes from the DSMZ collection.</title>
        <authorList>
            <person name="Nouioui I."/>
        </authorList>
    </citation>
    <scope>NUCLEOTIDE SEQUENCE [LARGE SCALE GENOMIC DNA]</scope>
    <source>
        <strain evidence="11">DSM 44399</strain>
    </source>
</reference>
<comment type="caution">
    <text evidence="10">The sequence shown here is derived from an EMBL/GenBank/DDBJ whole genome shotgun (WGS) entry which is preliminary data.</text>
</comment>
<evidence type="ECO:0000256" key="6">
    <source>
        <dbReference type="ARBA" id="ARBA00023277"/>
    </source>
</evidence>
<dbReference type="Gene3D" id="3.20.20.80">
    <property type="entry name" value="Glycosidases"/>
    <property type="match status" value="1"/>
</dbReference>
<dbReference type="PANTHER" id="PTHR10353">
    <property type="entry name" value="GLYCOSYL HYDROLASE"/>
    <property type="match status" value="1"/>
</dbReference>
<proteinExistence type="inferred from homology"/>
<evidence type="ECO:0000256" key="2">
    <source>
        <dbReference type="ARBA" id="ARBA00010838"/>
    </source>
</evidence>
<evidence type="ECO:0000313" key="11">
    <source>
        <dbReference type="Proteomes" id="UP001183176"/>
    </source>
</evidence>
<dbReference type="InterPro" id="IPR033132">
    <property type="entry name" value="GH_1_N_CS"/>
</dbReference>
<dbReference type="PROSITE" id="PS00653">
    <property type="entry name" value="GLYCOSYL_HYDROL_F1_2"/>
    <property type="match status" value="1"/>
</dbReference>
<keyword evidence="4 9" id="KW-0378">Hydrolase</keyword>
<evidence type="ECO:0000256" key="9">
    <source>
        <dbReference type="RuleBase" id="RU361175"/>
    </source>
</evidence>
<dbReference type="EC" id="3.2.1.21" evidence="3 9"/>
<organism evidence="10 11">
    <name type="scientific">Jatrophihabitans lederbergiae</name>
    <dbReference type="NCBI Taxonomy" id="3075547"/>
    <lineage>
        <taxon>Bacteria</taxon>
        <taxon>Bacillati</taxon>
        <taxon>Actinomycetota</taxon>
        <taxon>Actinomycetes</taxon>
        <taxon>Jatrophihabitantales</taxon>
        <taxon>Jatrophihabitantaceae</taxon>
        <taxon>Jatrophihabitans</taxon>
    </lineage>
</organism>
<dbReference type="InterPro" id="IPR017853">
    <property type="entry name" value="GH"/>
</dbReference>